<evidence type="ECO:0000256" key="6">
    <source>
        <dbReference type="ARBA" id="ARBA00022695"/>
    </source>
</evidence>
<keyword evidence="12" id="KW-1133">Transmembrane helix</keyword>
<evidence type="ECO:0000256" key="8">
    <source>
        <dbReference type="ARBA" id="ARBA00022932"/>
    </source>
</evidence>
<evidence type="ECO:0000256" key="7">
    <source>
        <dbReference type="ARBA" id="ARBA00022705"/>
    </source>
</evidence>
<feature type="transmembrane region" description="Helical" evidence="12">
    <location>
        <begin position="67"/>
        <end position="89"/>
    </location>
</feature>
<proteinExistence type="inferred from homology"/>
<gene>
    <name evidence="13" type="ORF">ABPD24_00800</name>
</gene>
<reference evidence="13" key="1">
    <citation type="submission" date="2024-06" db="EMBL/GenBank/DDBJ databases">
        <title>Diversity, functionality, and evolutionary history of bacterial symbionts in false click beetles (Coleoptera, Throscidae).</title>
        <authorList>
            <person name="Wierz J.C."/>
            <person name="Malm H."/>
            <person name="Kaltenpoth M."/>
            <person name="Engl T."/>
        </authorList>
    </citation>
    <scope>NUCLEOTIDE SEQUENCE</scope>
    <source>
        <strain evidence="13">AspAUS03</strain>
    </source>
</reference>
<evidence type="ECO:0000256" key="3">
    <source>
        <dbReference type="ARBA" id="ARBA00021035"/>
    </source>
</evidence>
<dbReference type="PANTHER" id="PTHR30478">
    <property type="entry name" value="DNA POLYMERASE III SUBUNIT BETA"/>
    <property type="match status" value="1"/>
</dbReference>
<dbReference type="InterPro" id="IPR046938">
    <property type="entry name" value="DNA_clamp_sf"/>
</dbReference>
<dbReference type="GO" id="GO:0005737">
    <property type="term" value="C:cytoplasm"/>
    <property type="evidence" value="ECO:0007669"/>
    <property type="project" value="UniProtKB-SubCell"/>
</dbReference>
<comment type="similarity">
    <text evidence="2">Belongs to the beta sliding clamp family.</text>
</comment>
<evidence type="ECO:0000256" key="1">
    <source>
        <dbReference type="ARBA" id="ARBA00004496"/>
    </source>
</evidence>
<name>A0AAU7QS76_9FLAO</name>
<evidence type="ECO:0000313" key="13">
    <source>
        <dbReference type="EMBL" id="XBT18839.1"/>
    </source>
</evidence>
<organism evidence="13">
    <name type="scientific">Candidatus Shikimatogenerans sp. AspAUS03</name>
    <dbReference type="NCBI Taxonomy" id="3158563"/>
    <lineage>
        <taxon>Bacteria</taxon>
        <taxon>Pseudomonadati</taxon>
        <taxon>Bacteroidota</taxon>
        <taxon>Flavobacteriia</taxon>
        <taxon>Flavobacteriales</taxon>
        <taxon>Candidatus Shikimatogenerans</taxon>
    </lineage>
</organism>
<feature type="transmembrane region" description="Helical" evidence="12">
    <location>
        <begin position="39"/>
        <end position="61"/>
    </location>
</feature>
<keyword evidence="9" id="KW-0238">DNA-binding</keyword>
<dbReference type="Gene3D" id="3.70.10.10">
    <property type="match status" value="1"/>
</dbReference>
<keyword evidence="7" id="KW-0235">DNA replication</keyword>
<evidence type="ECO:0000256" key="12">
    <source>
        <dbReference type="SAM" id="Phobius"/>
    </source>
</evidence>
<comment type="subcellular location">
    <subcellularLocation>
        <location evidence="1">Cytoplasm</location>
    </subcellularLocation>
</comment>
<dbReference type="GO" id="GO:0009360">
    <property type="term" value="C:DNA polymerase III complex"/>
    <property type="evidence" value="ECO:0007669"/>
    <property type="project" value="InterPro"/>
</dbReference>
<dbReference type="GO" id="GO:0003887">
    <property type="term" value="F:DNA-directed DNA polymerase activity"/>
    <property type="evidence" value="ECO:0007669"/>
    <property type="project" value="UniProtKB-KW"/>
</dbReference>
<keyword evidence="12" id="KW-0812">Transmembrane</keyword>
<dbReference type="InterPro" id="IPR001001">
    <property type="entry name" value="DNA_polIII_beta"/>
</dbReference>
<dbReference type="SUPFAM" id="SSF55979">
    <property type="entry name" value="DNA clamp"/>
    <property type="match status" value="2"/>
</dbReference>
<dbReference type="PANTHER" id="PTHR30478:SF0">
    <property type="entry name" value="BETA SLIDING CLAMP"/>
    <property type="match status" value="1"/>
</dbReference>
<dbReference type="GO" id="GO:0006271">
    <property type="term" value="P:DNA strand elongation involved in DNA replication"/>
    <property type="evidence" value="ECO:0007669"/>
    <property type="project" value="TreeGrafter"/>
</dbReference>
<dbReference type="GO" id="GO:0003677">
    <property type="term" value="F:DNA binding"/>
    <property type="evidence" value="ECO:0007669"/>
    <property type="project" value="UniProtKB-KW"/>
</dbReference>
<dbReference type="EMBL" id="CP157897">
    <property type="protein sequence ID" value="XBT18839.1"/>
    <property type="molecule type" value="Genomic_DNA"/>
</dbReference>
<dbReference type="Gene3D" id="3.10.150.10">
    <property type="entry name" value="DNA Polymerase III, subunit A, domain 2"/>
    <property type="match status" value="1"/>
</dbReference>
<keyword evidence="8" id="KW-0239">DNA-directed DNA polymerase</keyword>
<keyword evidence="5" id="KW-0808">Transferase</keyword>
<evidence type="ECO:0000256" key="11">
    <source>
        <dbReference type="ARBA" id="ARBA00033276"/>
    </source>
</evidence>
<dbReference type="SMART" id="SM00480">
    <property type="entry name" value="POL3Bc"/>
    <property type="match status" value="1"/>
</dbReference>
<evidence type="ECO:0000256" key="2">
    <source>
        <dbReference type="ARBA" id="ARBA00010752"/>
    </source>
</evidence>
<evidence type="ECO:0000256" key="10">
    <source>
        <dbReference type="ARBA" id="ARBA00030988"/>
    </source>
</evidence>
<protein>
    <recommendedName>
        <fullName evidence="3">Beta sliding clamp</fullName>
    </recommendedName>
    <alternativeName>
        <fullName evidence="11">Beta-clamp processivity factor</fullName>
    </alternativeName>
    <alternativeName>
        <fullName evidence="10">DNA polymerase III beta sliding clamp subunit</fullName>
    </alternativeName>
</protein>
<evidence type="ECO:0000256" key="9">
    <source>
        <dbReference type="ARBA" id="ARBA00023125"/>
    </source>
</evidence>
<evidence type="ECO:0000256" key="5">
    <source>
        <dbReference type="ARBA" id="ARBA00022679"/>
    </source>
</evidence>
<keyword evidence="12" id="KW-0472">Membrane</keyword>
<sequence>MKLLINPKIIYNYILPLLKITNNLLKILNNILLIIKRNYIIFFYTNLEIFIYIIIKNIFFIKKKKKILLPLKIFLNVLKNIYYNIYIYIKKFYIKLLTKYTSYKISTIKYKDYPKFKKFKKKHKLKIKIKYILYIIKYISFINYKKTEYMNGLFIKIKNHNIYFLNSNNRILVFLKKKNIINNNKTYYFFLTINAFLILKDYLNTNMNKYLNINFNSKYIEFNYNNIFIRLKYKKKKMPNYKLFYKKNKKYTLFINKNTLLASIKRISSINNCENIILKLFKNNKIIINNNNKINFFKENIIGNYKGKNIKYLINYKDLIIILNILDTLNIKFNFYKKLKFIIIKNIYLKKQLFKINILLIALNLKYSLYNENIL</sequence>
<dbReference type="AlphaFoldDB" id="A0AAU7QS76"/>
<keyword evidence="4" id="KW-0963">Cytoplasm</keyword>
<accession>A0AAU7QS76</accession>
<evidence type="ECO:0000256" key="4">
    <source>
        <dbReference type="ARBA" id="ARBA00022490"/>
    </source>
</evidence>
<keyword evidence="6" id="KW-0548">Nucleotidyltransferase</keyword>